<gene>
    <name evidence="5" type="ORF">JZ786_14950</name>
</gene>
<dbReference type="EMBL" id="CP071182">
    <property type="protein sequence ID" value="QSO45834.1"/>
    <property type="molecule type" value="Genomic_DNA"/>
</dbReference>
<dbReference type="SMART" id="SM00382">
    <property type="entry name" value="AAA"/>
    <property type="match status" value="1"/>
</dbReference>
<dbReference type="InterPro" id="IPR027417">
    <property type="entry name" value="P-loop_NTPase"/>
</dbReference>
<evidence type="ECO:0000313" key="6">
    <source>
        <dbReference type="Proteomes" id="UP000663505"/>
    </source>
</evidence>
<evidence type="ECO:0000256" key="3">
    <source>
        <dbReference type="ARBA" id="ARBA00022840"/>
    </source>
</evidence>
<evidence type="ECO:0000313" key="5">
    <source>
        <dbReference type="EMBL" id="QSO45834.1"/>
    </source>
</evidence>
<evidence type="ECO:0000256" key="1">
    <source>
        <dbReference type="ARBA" id="ARBA00022448"/>
    </source>
</evidence>
<reference evidence="5 6" key="1">
    <citation type="submission" date="2021-02" db="EMBL/GenBank/DDBJ databases">
        <title>Alicyclobacillus curvatus sp. nov. and Alicyclobacillus mengziensis sp. nov., two acidophilic bacteria isolated from acid mine drainage.</title>
        <authorList>
            <person name="Huang Y."/>
        </authorList>
    </citation>
    <scope>NUCLEOTIDE SEQUENCE [LARGE SCALE GENOMIC DNA]</scope>
    <source>
        <strain evidence="5 6">S30H14</strain>
    </source>
</reference>
<dbReference type="KEGG" id="afx:JZ786_14950"/>
<dbReference type="CDD" id="cd03230">
    <property type="entry name" value="ABC_DR_subfamily_A"/>
    <property type="match status" value="1"/>
</dbReference>
<evidence type="ECO:0000256" key="2">
    <source>
        <dbReference type="ARBA" id="ARBA00022741"/>
    </source>
</evidence>
<dbReference type="InterPro" id="IPR003439">
    <property type="entry name" value="ABC_transporter-like_ATP-bd"/>
</dbReference>
<feature type="domain" description="ABC transporter" evidence="4">
    <location>
        <begin position="6"/>
        <end position="232"/>
    </location>
</feature>
<dbReference type="PANTHER" id="PTHR42711:SF16">
    <property type="entry name" value="ABC TRANSPORTER ATP-BINDING PROTEIN"/>
    <property type="match status" value="1"/>
</dbReference>
<dbReference type="Gene3D" id="3.40.50.300">
    <property type="entry name" value="P-loop containing nucleotide triphosphate hydrolases"/>
    <property type="match status" value="1"/>
</dbReference>
<accession>A0A9X7VVA9</accession>
<evidence type="ECO:0000259" key="4">
    <source>
        <dbReference type="PROSITE" id="PS50893"/>
    </source>
</evidence>
<dbReference type="PROSITE" id="PS50893">
    <property type="entry name" value="ABC_TRANSPORTER_2"/>
    <property type="match status" value="1"/>
</dbReference>
<keyword evidence="1" id="KW-0813">Transport</keyword>
<dbReference type="Proteomes" id="UP000663505">
    <property type="component" value="Chromosome"/>
</dbReference>
<organism evidence="5 6">
    <name type="scientific">Alicyclobacillus mengziensis</name>
    <dbReference type="NCBI Taxonomy" id="2931921"/>
    <lineage>
        <taxon>Bacteria</taxon>
        <taxon>Bacillati</taxon>
        <taxon>Bacillota</taxon>
        <taxon>Bacilli</taxon>
        <taxon>Bacillales</taxon>
        <taxon>Alicyclobacillaceae</taxon>
        <taxon>Alicyclobacillus</taxon>
    </lineage>
</organism>
<dbReference type="PANTHER" id="PTHR42711">
    <property type="entry name" value="ABC TRANSPORTER ATP-BINDING PROTEIN"/>
    <property type="match status" value="1"/>
</dbReference>
<keyword evidence="3 5" id="KW-0067">ATP-binding</keyword>
<sequence length="306" mass="33131">MTDPVIEVQGLTKRYGTLVAVDGIDLEVIRGEVFGLLGPNGAGKTTVLECLEGIRRADAGQIRVAGCDPQADTKTLRSKLGVQLQVSSLPDHMRVREAVSLVCAWHGVSVRSGLRLIQSLGVESLMNRMYGRLSTGQQRRLHVLLPLLVDPEVLVLDEPTAGLDVQSRLELHLQIRAAQSRGVTVLLATHDMAEAELLCDRIAIILHGKVVLCGNPSDVALAGSQTTKVRIRTANDSLLPGLDLPGAVFTGASYGYLEWQSTDVADTLIELLNHVKGARDTVEDLRVERSSLEERFLQVVEGVSKP</sequence>
<name>A0A9X7VVA9_9BACL</name>
<dbReference type="RefSeq" id="WP_206655207.1">
    <property type="nucleotide sequence ID" value="NZ_CP071182.1"/>
</dbReference>
<dbReference type="InterPro" id="IPR050763">
    <property type="entry name" value="ABC_transporter_ATP-binding"/>
</dbReference>
<keyword evidence="6" id="KW-1185">Reference proteome</keyword>
<protein>
    <submittedName>
        <fullName evidence="5">ABC transporter ATP-binding protein</fullName>
    </submittedName>
</protein>
<dbReference type="GO" id="GO:0016887">
    <property type="term" value="F:ATP hydrolysis activity"/>
    <property type="evidence" value="ECO:0007669"/>
    <property type="project" value="InterPro"/>
</dbReference>
<dbReference type="GO" id="GO:0005524">
    <property type="term" value="F:ATP binding"/>
    <property type="evidence" value="ECO:0007669"/>
    <property type="project" value="UniProtKB-KW"/>
</dbReference>
<dbReference type="AlphaFoldDB" id="A0A9X7VVA9"/>
<dbReference type="SUPFAM" id="SSF52540">
    <property type="entry name" value="P-loop containing nucleoside triphosphate hydrolases"/>
    <property type="match status" value="1"/>
</dbReference>
<dbReference type="Pfam" id="PF00005">
    <property type="entry name" value="ABC_tran"/>
    <property type="match status" value="1"/>
</dbReference>
<dbReference type="InterPro" id="IPR003593">
    <property type="entry name" value="AAA+_ATPase"/>
</dbReference>
<proteinExistence type="predicted"/>
<keyword evidence="2" id="KW-0547">Nucleotide-binding</keyword>